<keyword evidence="6 9" id="KW-1133">Transmembrane helix</keyword>
<dbReference type="EMBL" id="BSXU01002273">
    <property type="protein sequence ID" value="GMG35978.1"/>
    <property type="molecule type" value="Genomic_DNA"/>
</dbReference>
<comment type="function">
    <text evidence="1 9">Required for assembly of cytochrome c oxidase (complex IV).</text>
</comment>
<evidence type="ECO:0000256" key="7">
    <source>
        <dbReference type="ARBA" id="ARBA00023128"/>
    </source>
</evidence>
<dbReference type="PANTHER" id="PTHR15642:SF3">
    <property type="entry name" value="CYTOCHROME C OXIDASE ASSEMBLY FACTOR 3 HOMOLOG, MITOCHONDRIAL"/>
    <property type="match status" value="1"/>
</dbReference>
<organism evidence="11 12">
    <name type="scientific">Ambrosiozyma monospora</name>
    <name type="common">Yeast</name>
    <name type="synonym">Endomycopsis monosporus</name>
    <dbReference type="NCBI Taxonomy" id="43982"/>
    <lineage>
        <taxon>Eukaryota</taxon>
        <taxon>Fungi</taxon>
        <taxon>Dikarya</taxon>
        <taxon>Ascomycota</taxon>
        <taxon>Saccharomycotina</taxon>
        <taxon>Pichiomycetes</taxon>
        <taxon>Pichiales</taxon>
        <taxon>Pichiaceae</taxon>
        <taxon>Ambrosiozyma</taxon>
    </lineage>
</organism>
<name>A0A9W6YUK9_AMBMO</name>
<gene>
    <name evidence="11" type="ORF">Amon01_000460800</name>
</gene>
<evidence type="ECO:0000313" key="11">
    <source>
        <dbReference type="EMBL" id="GMG35978.1"/>
    </source>
</evidence>
<sequence length="91" mass="10835">MFYSSRAARTDSYYNKYTHQMSPAMLRARQPYFWKNMAMLTVLGGISLSVYIYTYNFLQQDDFEDIPIPPISDEQLAELKKEYEESKKNKQ</sequence>
<comment type="caution">
    <text evidence="11">The sequence shown here is derived from an EMBL/GenBank/DDBJ whole genome shotgun (WGS) entry which is preliminary data.</text>
</comment>
<evidence type="ECO:0000256" key="3">
    <source>
        <dbReference type="ARBA" id="ARBA00007035"/>
    </source>
</evidence>
<keyword evidence="9" id="KW-0999">Mitochondrion inner membrane</keyword>
<comment type="similarity">
    <text evidence="3 9">Belongs to the COA3 family.</text>
</comment>
<keyword evidence="7 9" id="KW-0496">Mitochondrion</keyword>
<evidence type="ECO:0000313" key="12">
    <source>
        <dbReference type="Proteomes" id="UP001165063"/>
    </source>
</evidence>
<keyword evidence="12" id="KW-1185">Reference proteome</keyword>
<dbReference type="AlphaFoldDB" id="A0A9W6YUK9"/>
<dbReference type="InterPro" id="IPR041752">
    <property type="entry name" value="Coa3"/>
</dbReference>
<evidence type="ECO:0000259" key="10">
    <source>
        <dbReference type="Pfam" id="PF09813"/>
    </source>
</evidence>
<dbReference type="GO" id="GO:0005743">
    <property type="term" value="C:mitochondrial inner membrane"/>
    <property type="evidence" value="ECO:0007669"/>
    <property type="project" value="UniProtKB-SubCell"/>
</dbReference>
<accession>A0A9W6YUK9</accession>
<reference evidence="11" key="1">
    <citation type="submission" date="2023-04" db="EMBL/GenBank/DDBJ databases">
        <title>Ambrosiozyma monospora NBRC 1965.</title>
        <authorList>
            <person name="Ichikawa N."/>
            <person name="Sato H."/>
            <person name="Tonouchi N."/>
        </authorList>
    </citation>
    <scope>NUCLEOTIDE SEQUENCE</scope>
    <source>
        <strain evidence="11">NBRC 1965</strain>
    </source>
</reference>
<evidence type="ECO:0000256" key="8">
    <source>
        <dbReference type="ARBA" id="ARBA00023136"/>
    </source>
</evidence>
<proteinExistence type="inferred from homology"/>
<feature type="transmembrane region" description="Helical" evidence="9">
    <location>
        <begin position="32"/>
        <end position="53"/>
    </location>
</feature>
<keyword evidence="5 9" id="KW-0812">Transmembrane</keyword>
<dbReference type="GO" id="GO:0033617">
    <property type="term" value="P:mitochondrial respiratory chain complex IV assembly"/>
    <property type="evidence" value="ECO:0007669"/>
    <property type="project" value="UniProtKB-UniRule"/>
</dbReference>
<dbReference type="Pfam" id="PF09813">
    <property type="entry name" value="Coa3_cc"/>
    <property type="match status" value="1"/>
</dbReference>
<evidence type="ECO:0000256" key="2">
    <source>
        <dbReference type="ARBA" id="ARBA00004434"/>
    </source>
</evidence>
<dbReference type="InterPro" id="IPR018628">
    <property type="entry name" value="Coa3_CC"/>
</dbReference>
<dbReference type="Proteomes" id="UP001165063">
    <property type="component" value="Unassembled WGS sequence"/>
</dbReference>
<keyword evidence="8 9" id="KW-0472">Membrane</keyword>
<evidence type="ECO:0000256" key="9">
    <source>
        <dbReference type="RuleBase" id="RU367056"/>
    </source>
</evidence>
<evidence type="ECO:0000256" key="1">
    <source>
        <dbReference type="ARBA" id="ARBA00003064"/>
    </source>
</evidence>
<dbReference type="OrthoDB" id="10018333at2759"/>
<protein>
    <recommendedName>
        <fullName evidence="9">Cytochrome c oxidase assembly factor 3</fullName>
    </recommendedName>
</protein>
<evidence type="ECO:0000256" key="5">
    <source>
        <dbReference type="ARBA" id="ARBA00022692"/>
    </source>
</evidence>
<evidence type="ECO:0000256" key="4">
    <source>
        <dbReference type="ARBA" id="ARBA00011351"/>
    </source>
</evidence>
<dbReference type="PANTHER" id="PTHR15642">
    <property type="entry name" value="CYTOCHROME C OXIDASE ASSEMBLY FACTOR 3, MITOCHONDRIAL"/>
    <property type="match status" value="1"/>
</dbReference>
<evidence type="ECO:0000256" key="6">
    <source>
        <dbReference type="ARBA" id="ARBA00022989"/>
    </source>
</evidence>
<comment type="subunit">
    <text evidence="4 9">Component of 250-400 kDa complexes called cytochrome oxidase assembly intermediates or COA complexes.</text>
</comment>
<feature type="domain" description="Cytochrome c oxidase assembly factor 3 mitochondrial coiled-coil" evidence="10">
    <location>
        <begin position="25"/>
        <end position="65"/>
    </location>
</feature>
<comment type="subcellular location">
    <subcellularLocation>
        <location evidence="2">Mitochondrion inner membrane</location>
        <topology evidence="2">Single-pass membrane protein</topology>
    </subcellularLocation>
</comment>